<dbReference type="EMBL" id="LTDL01000042">
    <property type="protein sequence ID" value="OAG29003.1"/>
    <property type="molecule type" value="Genomic_DNA"/>
</dbReference>
<dbReference type="STRING" id="1805483.A0A177EAN4"/>
<sequence length="149" mass="17259">MFKELYKDVLRIDATEGHLSDEKGSKIFPVDRELDKILPECYKIPIRGSKEDKLEKFSEGTLFYVFFNHCGERIQKDAYERLLKLGWLFSREMQTFVQIVKKPGSSGLILYFDYSIWKKVTKEISIDQEFLSTLEGGLPGPDGEHRGSV</sequence>
<dbReference type="InterPro" id="IPR038635">
    <property type="entry name" value="CCR4-NOT_su2/3/5_C_sf"/>
</dbReference>
<dbReference type="Pfam" id="PF04153">
    <property type="entry name" value="NOT2_3_5_C"/>
    <property type="match status" value="1"/>
</dbReference>
<reference evidence="2 3" key="1">
    <citation type="submission" date="2016-02" db="EMBL/GenBank/DDBJ databases">
        <title>Discovery of a natural microsporidian pathogen with a broad tissue tropism in Caenorhabditis elegans.</title>
        <authorList>
            <person name="Luallen R.J."/>
            <person name="Reinke A.W."/>
            <person name="Tong L."/>
            <person name="Botts M.R."/>
            <person name="Felix M.-A."/>
            <person name="Troemel E.R."/>
        </authorList>
    </citation>
    <scope>NUCLEOTIDE SEQUENCE [LARGE SCALE GENOMIC DNA]</scope>
    <source>
        <strain evidence="2 3">JUm2807</strain>
    </source>
</reference>
<gene>
    <name evidence="2" type="ORF">NEDG_01142</name>
</gene>
<dbReference type="Proteomes" id="UP000185944">
    <property type="component" value="Unassembled WGS sequence"/>
</dbReference>
<dbReference type="GO" id="GO:0000289">
    <property type="term" value="P:nuclear-transcribed mRNA poly(A) tail shortening"/>
    <property type="evidence" value="ECO:0007669"/>
    <property type="project" value="UniProtKB-ARBA"/>
</dbReference>
<dbReference type="GO" id="GO:0030015">
    <property type="term" value="C:CCR4-NOT core complex"/>
    <property type="evidence" value="ECO:0007669"/>
    <property type="project" value="UniProtKB-ARBA"/>
</dbReference>
<dbReference type="GO" id="GO:0006355">
    <property type="term" value="P:regulation of DNA-templated transcription"/>
    <property type="evidence" value="ECO:0007669"/>
    <property type="project" value="InterPro"/>
</dbReference>
<proteinExistence type="predicted"/>
<dbReference type="Gene3D" id="2.30.30.1020">
    <property type="entry name" value="CCR4-NOT complex subunit 2/3/5, C-terminal domain"/>
    <property type="match status" value="1"/>
</dbReference>
<evidence type="ECO:0000259" key="1">
    <source>
        <dbReference type="Pfam" id="PF04153"/>
    </source>
</evidence>
<feature type="domain" description="NOT2/NOT3/NOT5 C-terminal" evidence="1">
    <location>
        <begin position="37"/>
        <end position="131"/>
    </location>
</feature>
<keyword evidence="3" id="KW-1185">Reference proteome</keyword>
<name>A0A177EAN4_9MICR</name>
<evidence type="ECO:0000313" key="2">
    <source>
        <dbReference type="EMBL" id="OAG29003.1"/>
    </source>
</evidence>
<organism evidence="2 3">
    <name type="scientific">Nematocida displodere</name>
    <dbReference type="NCBI Taxonomy" id="1805483"/>
    <lineage>
        <taxon>Eukaryota</taxon>
        <taxon>Fungi</taxon>
        <taxon>Fungi incertae sedis</taxon>
        <taxon>Microsporidia</taxon>
        <taxon>Nematocida</taxon>
    </lineage>
</organism>
<dbReference type="RefSeq" id="XP_067543748.1">
    <property type="nucleotide sequence ID" value="XM_067688560.1"/>
</dbReference>
<dbReference type="AlphaFoldDB" id="A0A177EAN4"/>
<comment type="caution">
    <text evidence="2">The sequence shown here is derived from an EMBL/GenBank/DDBJ whole genome shotgun (WGS) entry which is preliminary data.</text>
</comment>
<accession>A0A177EAN4</accession>
<dbReference type="GeneID" id="93647492"/>
<dbReference type="OrthoDB" id="25391at2759"/>
<dbReference type="InterPro" id="IPR007282">
    <property type="entry name" value="NOT2/3/5_C"/>
</dbReference>
<evidence type="ECO:0000313" key="3">
    <source>
        <dbReference type="Proteomes" id="UP000185944"/>
    </source>
</evidence>
<dbReference type="VEuPathDB" id="MicrosporidiaDB:NEDG_01142"/>
<protein>
    <recommendedName>
        <fullName evidence="1">NOT2/NOT3/NOT5 C-terminal domain-containing protein</fullName>
    </recommendedName>
</protein>